<accession>T0SGZ3</accession>
<keyword evidence="5" id="KW-1185">Reference proteome</keyword>
<dbReference type="PANTHER" id="PTHR19375">
    <property type="entry name" value="HEAT SHOCK PROTEIN 70KDA"/>
    <property type="match status" value="1"/>
</dbReference>
<evidence type="ECO:0000256" key="3">
    <source>
        <dbReference type="RuleBase" id="RU003322"/>
    </source>
</evidence>
<gene>
    <name evidence="4" type="ORF">SDRG_01068</name>
</gene>
<dbReference type="OMA" id="FWVATEA"/>
<dbReference type="Pfam" id="PF00012">
    <property type="entry name" value="HSP70"/>
    <property type="match status" value="1"/>
</dbReference>
<dbReference type="InterPro" id="IPR043129">
    <property type="entry name" value="ATPase_NBD"/>
</dbReference>
<dbReference type="GO" id="GO:0140662">
    <property type="term" value="F:ATP-dependent protein folding chaperone"/>
    <property type="evidence" value="ECO:0007669"/>
    <property type="project" value="InterPro"/>
</dbReference>
<evidence type="ECO:0000256" key="1">
    <source>
        <dbReference type="ARBA" id="ARBA00022741"/>
    </source>
</evidence>
<dbReference type="AlphaFoldDB" id="T0SGZ3"/>
<dbReference type="STRING" id="1156394.T0SGZ3"/>
<evidence type="ECO:0000313" key="5">
    <source>
        <dbReference type="Proteomes" id="UP000030762"/>
    </source>
</evidence>
<dbReference type="GeneID" id="19941795"/>
<dbReference type="Gene3D" id="3.30.420.40">
    <property type="match status" value="2"/>
</dbReference>
<reference evidence="4 5" key="1">
    <citation type="submission" date="2012-04" db="EMBL/GenBank/DDBJ databases">
        <title>The Genome Sequence of Saprolegnia declina VS20.</title>
        <authorList>
            <consortium name="The Broad Institute Genome Sequencing Platform"/>
            <person name="Russ C."/>
            <person name="Nusbaum C."/>
            <person name="Tyler B."/>
            <person name="van West P."/>
            <person name="Dieguez-Uribeondo J."/>
            <person name="de Bruijn I."/>
            <person name="Tripathy S."/>
            <person name="Jiang R."/>
            <person name="Young S.K."/>
            <person name="Zeng Q."/>
            <person name="Gargeya S."/>
            <person name="Fitzgerald M."/>
            <person name="Haas B."/>
            <person name="Abouelleil A."/>
            <person name="Alvarado L."/>
            <person name="Arachchi H.M."/>
            <person name="Berlin A."/>
            <person name="Chapman S.B."/>
            <person name="Goldberg J."/>
            <person name="Griggs A."/>
            <person name="Gujja S."/>
            <person name="Hansen M."/>
            <person name="Howarth C."/>
            <person name="Imamovic A."/>
            <person name="Larimer J."/>
            <person name="McCowen C."/>
            <person name="Montmayeur A."/>
            <person name="Murphy C."/>
            <person name="Neiman D."/>
            <person name="Pearson M."/>
            <person name="Priest M."/>
            <person name="Roberts A."/>
            <person name="Saif S."/>
            <person name="Shea T."/>
            <person name="Sisk P."/>
            <person name="Sykes S."/>
            <person name="Wortman J."/>
            <person name="Nusbaum C."/>
            <person name="Birren B."/>
        </authorList>
    </citation>
    <scope>NUCLEOTIDE SEQUENCE [LARGE SCALE GENOMIC DNA]</scope>
    <source>
        <strain evidence="4 5">VS20</strain>
    </source>
</reference>
<dbReference type="SUPFAM" id="SSF53067">
    <property type="entry name" value="Actin-like ATPase domain"/>
    <property type="match status" value="2"/>
</dbReference>
<dbReference type="EMBL" id="JH767133">
    <property type="protein sequence ID" value="EQC42232.1"/>
    <property type="molecule type" value="Genomic_DNA"/>
</dbReference>
<dbReference type="Gene3D" id="3.30.30.30">
    <property type="match status" value="1"/>
</dbReference>
<dbReference type="InParanoid" id="T0SGZ3"/>
<dbReference type="RefSeq" id="XP_008604801.1">
    <property type="nucleotide sequence ID" value="XM_008606579.1"/>
</dbReference>
<protein>
    <recommendedName>
        <fullName evidence="6">Hsp70-like protein</fullName>
    </recommendedName>
</protein>
<dbReference type="VEuPathDB" id="FungiDB:SDRG_01068"/>
<dbReference type="FunFam" id="3.90.640.10:FF:000003">
    <property type="entry name" value="Molecular chaperone DnaK"/>
    <property type="match status" value="1"/>
</dbReference>
<dbReference type="InterPro" id="IPR029048">
    <property type="entry name" value="HSP70_C_sf"/>
</dbReference>
<comment type="similarity">
    <text evidence="3">Belongs to the heat shock protein 70 family.</text>
</comment>
<dbReference type="InterPro" id="IPR013126">
    <property type="entry name" value="Hsp_70_fam"/>
</dbReference>
<dbReference type="GO" id="GO:0005524">
    <property type="term" value="F:ATP binding"/>
    <property type="evidence" value="ECO:0007669"/>
    <property type="project" value="UniProtKB-KW"/>
</dbReference>
<name>T0SGZ3_SAPDV</name>
<organism evidence="4 5">
    <name type="scientific">Saprolegnia diclina (strain VS20)</name>
    <dbReference type="NCBI Taxonomy" id="1156394"/>
    <lineage>
        <taxon>Eukaryota</taxon>
        <taxon>Sar</taxon>
        <taxon>Stramenopiles</taxon>
        <taxon>Oomycota</taxon>
        <taxon>Saprolegniomycetes</taxon>
        <taxon>Saprolegniales</taxon>
        <taxon>Saprolegniaceae</taxon>
        <taxon>Saprolegnia</taxon>
    </lineage>
</organism>
<dbReference type="OrthoDB" id="10262720at2759"/>
<dbReference type="Gene3D" id="1.20.1270.10">
    <property type="match status" value="1"/>
</dbReference>
<keyword evidence="1 3" id="KW-0547">Nucleotide-binding</keyword>
<keyword evidence="2 3" id="KW-0067">ATP-binding</keyword>
<sequence>MTTDIAIDIGTSNLRVGVWRNDRVELLALDSDGATALPAYVAFTDAGRLVGRRAKAYAATDAANVVFRMTRFLGRSMRDRGVRADCDKVPFQVVASSDDKPQVRVTLNGQPSTFDLEEVLATLLEHTKAMVDEQLTVGYVTLTVPAAFTTTQRHAVLDAAAIAGLNVRKLLNAPTAALVTYMNMHPRMREERTVLTVTAGAGSLGVAITVDESALSTAVATSGNAHLGGLDIDERLVRHCIAAFERTIGCDVRLSPRGLQRLRTACEEAKIALSTATTTTVEVPRLSGENDLVVVVSRDQLNQLAREMMAQLTALVVKALQTAKLDKNNIDDIVLAGGLVRMPLLKTTLVDLFHGQRVRLVGNPDEAIVTGATLYTANATLRATGRDVLACQCLPTPFWVATEARHPQYLARGATDYFSTTEDMFTTQANQPDITLLVYEGLLGQRDTSHLQGKWRVGPLPNGIPRGATVQVGFQICHATGTLQISATVDDKPIPATNELAPTTRGRMCRLIQEAATRRQVDGRQHIHAARAAAKAAATEYTMRLREAWHGDAISRNRVSEVTRDELDDALALALKWLILHPNANTVEYEVVRFKLEAVGSRVVEALYDMDAAPSWRLPAY</sequence>
<dbReference type="Gene3D" id="3.90.640.10">
    <property type="entry name" value="Actin, Chain A, domain 4"/>
    <property type="match status" value="1"/>
</dbReference>
<evidence type="ECO:0000313" key="4">
    <source>
        <dbReference type="EMBL" id="EQC42232.1"/>
    </source>
</evidence>
<dbReference type="PRINTS" id="PR00301">
    <property type="entry name" value="HEATSHOCK70"/>
</dbReference>
<evidence type="ECO:0000256" key="2">
    <source>
        <dbReference type="ARBA" id="ARBA00022840"/>
    </source>
</evidence>
<evidence type="ECO:0008006" key="6">
    <source>
        <dbReference type="Google" id="ProtNLM"/>
    </source>
</evidence>
<dbReference type="Proteomes" id="UP000030762">
    <property type="component" value="Unassembled WGS sequence"/>
</dbReference>
<proteinExistence type="inferred from homology"/>
<dbReference type="eggNOG" id="KOG0101">
    <property type="taxonomic scope" value="Eukaryota"/>
</dbReference>